<organism evidence="2">
    <name type="scientific">Solibacter usitatus (strain Ellin6076)</name>
    <dbReference type="NCBI Taxonomy" id="234267"/>
    <lineage>
        <taxon>Bacteria</taxon>
        <taxon>Pseudomonadati</taxon>
        <taxon>Acidobacteriota</taxon>
        <taxon>Terriglobia</taxon>
        <taxon>Bryobacterales</taxon>
        <taxon>Solibacteraceae</taxon>
        <taxon>Candidatus Solibacter</taxon>
    </lineage>
</organism>
<evidence type="ECO:0000313" key="2">
    <source>
        <dbReference type="EMBL" id="ABJ81653.1"/>
    </source>
</evidence>
<dbReference type="eggNOG" id="COG1695">
    <property type="taxonomic scope" value="Bacteria"/>
</dbReference>
<dbReference type="InParanoid" id="Q02BB3"/>
<dbReference type="AlphaFoldDB" id="Q02BB3"/>
<dbReference type="OrthoDB" id="9814826at2"/>
<dbReference type="EMBL" id="CP000473">
    <property type="protein sequence ID" value="ABJ81653.1"/>
    <property type="molecule type" value="Genomic_DNA"/>
</dbReference>
<feature type="domain" description="Transcription regulator PadR N-terminal" evidence="1">
    <location>
        <begin position="18"/>
        <end position="92"/>
    </location>
</feature>
<evidence type="ECO:0000259" key="1">
    <source>
        <dbReference type="Pfam" id="PF03551"/>
    </source>
</evidence>
<name>Q02BB3_SOLUE</name>
<dbReference type="PANTHER" id="PTHR33169:SF13">
    <property type="entry name" value="PADR-FAMILY TRANSCRIPTIONAL REGULATOR"/>
    <property type="match status" value="1"/>
</dbReference>
<sequence>MNEDLAPFLPLSPAALHILLCLSVEARHGYGIMREVARQSEGQYHLGPGTLYDNLQKLVNQGLVEEAPRPAADDDPRRRYYRLTSFGRRVLEADIVRLKRVVREASFSLRDPHPRRT</sequence>
<protein>
    <submittedName>
        <fullName evidence="2">Transcriptional regulator, PadR family</fullName>
    </submittedName>
</protein>
<accession>Q02BB3</accession>
<reference evidence="2" key="1">
    <citation type="submission" date="2006-10" db="EMBL/GenBank/DDBJ databases">
        <title>Complete sequence of Solibacter usitatus Ellin6076.</title>
        <authorList>
            <consortium name="US DOE Joint Genome Institute"/>
            <person name="Copeland A."/>
            <person name="Lucas S."/>
            <person name="Lapidus A."/>
            <person name="Barry K."/>
            <person name="Detter J.C."/>
            <person name="Glavina del Rio T."/>
            <person name="Hammon N."/>
            <person name="Israni S."/>
            <person name="Dalin E."/>
            <person name="Tice H."/>
            <person name="Pitluck S."/>
            <person name="Thompson L.S."/>
            <person name="Brettin T."/>
            <person name="Bruce D."/>
            <person name="Han C."/>
            <person name="Tapia R."/>
            <person name="Gilna P."/>
            <person name="Schmutz J."/>
            <person name="Larimer F."/>
            <person name="Land M."/>
            <person name="Hauser L."/>
            <person name="Kyrpides N."/>
            <person name="Mikhailova N."/>
            <person name="Janssen P.H."/>
            <person name="Kuske C.R."/>
            <person name="Richardson P."/>
        </authorList>
    </citation>
    <scope>NUCLEOTIDE SEQUENCE</scope>
    <source>
        <strain evidence="2">Ellin6076</strain>
    </source>
</reference>
<dbReference type="STRING" id="234267.Acid_0652"/>
<dbReference type="HOGENOM" id="CLU_063440_4_0_0"/>
<gene>
    <name evidence="2" type="ordered locus">Acid_0652</name>
</gene>
<dbReference type="InterPro" id="IPR036388">
    <property type="entry name" value="WH-like_DNA-bd_sf"/>
</dbReference>
<dbReference type="InterPro" id="IPR052509">
    <property type="entry name" value="Metal_resp_DNA-bind_regulator"/>
</dbReference>
<dbReference type="Gene3D" id="1.10.10.10">
    <property type="entry name" value="Winged helix-like DNA-binding domain superfamily/Winged helix DNA-binding domain"/>
    <property type="match status" value="1"/>
</dbReference>
<dbReference type="KEGG" id="sus:Acid_0652"/>
<dbReference type="PANTHER" id="PTHR33169">
    <property type="entry name" value="PADR-FAMILY TRANSCRIPTIONAL REGULATOR"/>
    <property type="match status" value="1"/>
</dbReference>
<proteinExistence type="predicted"/>
<dbReference type="SUPFAM" id="SSF46785">
    <property type="entry name" value="Winged helix' DNA-binding domain"/>
    <property type="match status" value="1"/>
</dbReference>
<dbReference type="InterPro" id="IPR036390">
    <property type="entry name" value="WH_DNA-bd_sf"/>
</dbReference>
<dbReference type="Pfam" id="PF03551">
    <property type="entry name" value="PadR"/>
    <property type="match status" value="1"/>
</dbReference>
<dbReference type="InterPro" id="IPR005149">
    <property type="entry name" value="Tscrpt_reg_PadR_N"/>
</dbReference>